<name>A0AAE1PCE4_9EUCA</name>
<accession>A0AAE1PCE4</accession>
<evidence type="ECO:0000313" key="1">
    <source>
        <dbReference type="EMBL" id="KAK4304886.1"/>
    </source>
</evidence>
<reference evidence="1" key="1">
    <citation type="submission" date="2023-11" db="EMBL/GenBank/DDBJ databases">
        <title>Genome assemblies of two species of porcelain crab, Petrolisthes cinctipes and Petrolisthes manimaculis (Anomura: Porcellanidae).</title>
        <authorList>
            <person name="Angst P."/>
        </authorList>
    </citation>
    <scope>NUCLEOTIDE SEQUENCE</scope>
    <source>
        <strain evidence="1">PB745_02</strain>
        <tissue evidence="1">Gill</tissue>
    </source>
</reference>
<protein>
    <submittedName>
        <fullName evidence="1">Uncharacterized protein</fullName>
    </submittedName>
</protein>
<keyword evidence="2" id="KW-1185">Reference proteome</keyword>
<sequence>MDGLICDWGRTLVFVSVVGDVSVISSLTIHNIHSCKGKFQVMEMSSGSSGSLFLEQFRAGSVTRIPVAASHGSCTWHLQPHPDATQLPLTLGCGLTPAWDLVYPSSWWGKLRGRWWYTGAAR</sequence>
<evidence type="ECO:0000313" key="2">
    <source>
        <dbReference type="Proteomes" id="UP001292094"/>
    </source>
</evidence>
<dbReference type="EMBL" id="JAWZYT010002366">
    <property type="protein sequence ID" value="KAK4304886.1"/>
    <property type="molecule type" value="Genomic_DNA"/>
</dbReference>
<organism evidence="1 2">
    <name type="scientific">Petrolisthes manimaculis</name>
    <dbReference type="NCBI Taxonomy" id="1843537"/>
    <lineage>
        <taxon>Eukaryota</taxon>
        <taxon>Metazoa</taxon>
        <taxon>Ecdysozoa</taxon>
        <taxon>Arthropoda</taxon>
        <taxon>Crustacea</taxon>
        <taxon>Multicrustacea</taxon>
        <taxon>Malacostraca</taxon>
        <taxon>Eumalacostraca</taxon>
        <taxon>Eucarida</taxon>
        <taxon>Decapoda</taxon>
        <taxon>Pleocyemata</taxon>
        <taxon>Anomura</taxon>
        <taxon>Galatheoidea</taxon>
        <taxon>Porcellanidae</taxon>
        <taxon>Petrolisthes</taxon>
    </lineage>
</organism>
<comment type="caution">
    <text evidence="1">The sequence shown here is derived from an EMBL/GenBank/DDBJ whole genome shotgun (WGS) entry which is preliminary data.</text>
</comment>
<dbReference type="Proteomes" id="UP001292094">
    <property type="component" value="Unassembled WGS sequence"/>
</dbReference>
<dbReference type="AlphaFoldDB" id="A0AAE1PCE4"/>
<proteinExistence type="predicted"/>
<gene>
    <name evidence="1" type="ORF">Pmani_023193</name>
</gene>